<evidence type="ECO:0008006" key="3">
    <source>
        <dbReference type="Google" id="ProtNLM"/>
    </source>
</evidence>
<gene>
    <name evidence="1" type="ORF">D7X96_36455</name>
</gene>
<keyword evidence="2" id="KW-1185">Reference proteome</keyword>
<dbReference type="PROSITE" id="PS51257">
    <property type="entry name" value="PROKAR_LIPOPROTEIN"/>
    <property type="match status" value="1"/>
</dbReference>
<evidence type="ECO:0000313" key="1">
    <source>
        <dbReference type="EMBL" id="RKH58726.1"/>
    </source>
</evidence>
<name>A0A3A8PQK6_9BACT</name>
<proteinExistence type="predicted"/>
<comment type="caution">
    <text evidence="1">The sequence shown here is derived from an EMBL/GenBank/DDBJ whole genome shotgun (WGS) entry which is preliminary data.</text>
</comment>
<evidence type="ECO:0000313" key="2">
    <source>
        <dbReference type="Proteomes" id="UP000282656"/>
    </source>
</evidence>
<dbReference type="AlphaFoldDB" id="A0A3A8PQK6"/>
<dbReference type="EMBL" id="RAWM01000184">
    <property type="protein sequence ID" value="RKH58726.1"/>
    <property type="molecule type" value="Genomic_DNA"/>
</dbReference>
<protein>
    <recommendedName>
        <fullName evidence="3">Lipoprotein</fullName>
    </recommendedName>
</protein>
<reference evidence="2" key="1">
    <citation type="submission" date="2018-09" db="EMBL/GenBank/DDBJ databases">
        <authorList>
            <person name="Livingstone P.G."/>
            <person name="Whitworth D.E."/>
        </authorList>
    </citation>
    <scope>NUCLEOTIDE SEQUENCE [LARGE SCALE GENOMIC DNA]</scope>
    <source>
        <strain evidence="2">AB047A</strain>
    </source>
</reference>
<organism evidence="1 2">
    <name type="scientific">Corallococcus interemptor</name>
    <dbReference type="NCBI Taxonomy" id="2316720"/>
    <lineage>
        <taxon>Bacteria</taxon>
        <taxon>Pseudomonadati</taxon>
        <taxon>Myxococcota</taxon>
        <taxon>Myxococcia</taxon>
        <taxon>Myxococcales</taxon>
        <taxon>Cystobacterineae</taxon>
        <taxon>Myxococcaceae</taxon>
        <taxon>Corallococcus</taxon>
    </lineage>
</organism>
<accession>A0A3A8PQK6</accession>
<dbReference type="RefSeq" id="WP_120551508.1">
    <property type="nucleotide sequence ID" value="NZ_RAWM01000184.1"/>
</dbReference>
<sequence>MRTGLLWSCLLLSLGTGCTSRYPPLNPAPGLPPPVRLDFKPPVDRLLTESVRATRTLQREGQREVRDEAAFTTETRFTPSDGGWRVTQSVRTPRQAHDGQDVPSLSGAVLERFTLRLQLAADGTFVKLVGAEAAQEALRQVAPEATGVPGLPEVERFFSPEALEIRTRREWEAKYAGLLQRNLVEGQRTWAVDSVDVNGQERAFILERTVQGTRLTAFGDAVVMTLQCLDALPPKAPAELRAAWAEAGSPELAKGLTCEGEQVVTWARFIPVRRLLKVKAVEAGTTLTLTTESQAEALQEEGP</sequence>
<dbReference type="Proteomes" id="UP000282656">
    <property type="component" value="Unassembled WGS sequence"/>
</dbReference>
<dbReference type="OrthoDB" id="5380347at2"/>